<dbReference type="Proteomes" id="UP000018144">
    <property type="component" value="Unassembled WGS sequence"/>
</dbReference>
<sequence length="105" mass="12045">MHQIKVEGLHKRVATKRTQTRQTRTNEERSMGLVMLDYLGEKTYQILEQHFLARSLTPAEHDGQNEIIRTQLTSSPPRRSTAGTFVLGTRVLSNQIIHFQSSNLN</sequence>
<evidence type="ECO:0000313" key="3">
    <source>
        <dbReference type="Proteomes" id="UP000018144"/>
    </source>
</evidence>
<dbReference type="AlphaFoldDB" id="U4LNV3"/>
<accession>U4LNV3</accession>
<organism evidence="2 3">
    <name type="scientific">Pyronema omphalodes (strain CBS 100304)</name>
    <name type="common">Pyronema confluens</name>
    <dbReference type="NCBI Taxonomy" id="1076935"/>
    <lineage>
        <taxon>Eukaryota</taxon>
        <taxon>Fungi</taxon>
        <taxon>Dikarya</taxon>
        <taxon>Ascomycota</taxon>
        <taxon>Pezizomycotina</taxon>
        <taxon>Pezizomycetes</taxon>
        <taxon>Pezizales</taxon>
        <taxon>Pyronemataceae</taxon>
        <taxon>Pyronema</taxon>
    </lineage>
</organism>
<protein>
    <submittedName>
        <fullName evidence="2">Uncharacterized protein</fullName>
    </submittedName>
</protein>
<dbReference type="EMBL" id="HF936373">
    <property type="protein sequence ID" value="CCX16264.1"/>
    <property type="molecule type" value="Genomic_DNA"/>
</dbReference>
<feature type="compositionally biased region" description="Basic and acidic residues" evidence="1">
    <location>
        <begin position="1"/>
        <end position="10"/>
    </location>
</feature>
<feature type="region of interest" description="Disordered" evidence="1">
    <location>
        <begin position="1"/>
        <end position="28"/>
    </location>
</feature>
<proteinExistence type="predicted"/>
<name>U4LNV3_PYROM</name>
<reference evidence="2 3" key="1">
    <citation type="journal article" date="2013" name="PLoS Genet.">
        <title>The genome and development-dependent transcriptomes of Pyronema confluens: a window into fungal evolution.</title>
        <authorList>
            <person name="Traeger S."/>
            <person name="Altegoer F."/>
            <person name="Freitag M."/>
            <person name="Gabaldon T."/>
            <person name="Kempken F."/>
            <person name="Kumar A."/>
            <person name="Marcet-Houben M."/>
            <person name="Poggeler S."/>
            <person name="Stajich J.E."/>
            <person name="Nowrousian M."/>
        </authorList>
    </citation>
    <scope>NUCLEOTIDE SEQUENCE [LARGE SCALE GENOMIC DNA]</scope>
    <source>
        <strain evidence="3">CBS 100304</strain>
        <tissue evidence="2">Vegetative mycelium</tissue>
    </source>
</reference>
<evidence type="ECO:0000256" key="1">
    <source>
        <dbReference type="SAM" id="MobiDB-lite"/>
    </source>
</evidence>
<evidence type="ECO:0000313" key="2">
    <source>
        <dbReference type="EMBL" id="CCX16264.1"/>
    </source>
</evidence>
<keyword evidence="3" id="KW-1185">Reference proteome</keyword>
<gene>
    <name evidence="2" type="ORF">PCON_02860</name>
</gene>